<evidence type="ECO:0000256" key="1">
    <source>
        <dbReference type="SAM" id="SignalP"/>
    </source>
</evidence>
<organism evidence="2">
    <name type="scientific">Rhipicephalus microplus</name>
    <name type="common">Cattle tick</name>
    <name type="synonym">Boophilus microplus</name>
    <dbReference type="NCBI Taxonomy" id="6941"/>
    <lineage>
        <taxon>Eukaryota</taxon>
        <taxon>Metazoa</taxon>
        <taxon>Ecdysozoa</taxon>
        <taxon>Arthropoda</taxon>
        <taxon>Chelicerata</taxon>
        <taxon>Arachnida</taxon>
        <taxon>Acari</taxon>
        <taxon>Parasitiformes</taxon>
        <taxon>Ixodida</taxon>
        <taxon>Ixodoidea</taxon>
        <taxon>Ixodidae</taxon>
        <taxon>Rhipicephalinae</taxon>
        <taxon>Rhipicephalus</taxon>
        <taxon>Boophilus</taxon>
    </lineage>
</organism>
<feature type="chain" id="PRO_5026268313" evidence="1">
    <location>
        <begin position="23"/>
        <end position="72"/>
    </location>
</feature>
<dbReference type="EMBL" id="GIKN01002525">
    <property type="protein sequence ID" value="NIE44798.1"/>
    <property type="molecule type" value="Transcribed_RNA"/>
</dbReference>
<accession>A0A6G5A2J4</accession>
<sequence length="72" mass="8091">MYMKRAFYLLVLVLFTSVQLHAQEKRATGWIFGPSVGYQYQSGSFLKASAWGMFALNQSQYLKLDGGANFTG</sequence>
<proteinExistence type="predicted"/>
<reference evidence="2" key="1">
    <citation type="submission" date="2020-03" db="EMBL/GenBank/DDBJ databases">
        <title>A transcriptome and proteome of the tick Rhipicephalus microplus shaped by the genetic composition of its hosts and developmental stage.</title>
        <authorList>
            <person name="Garcia G.R."/>
            <person name="Ribeiro J.M.C."/>
            <person name="Maruyama S.R."/>
            <person name="Gardinasse L.G."/>
            <person name="Nelson K."/>
            <person name="Ferreira B.R."/>
            <person name="Andrade T.G."/>
            <person name="Santos I.K.F.M."/>
        </authorList>
    </citation>
    <scope>NUCLEOTIDE SEQUENCE</scope>
    <source>
        <strain evidence="2">NSGR</strain>
        <tissue evidence="2">Salivary glands</tissue>
    </source>
</reference>
<feature type="signal peptide" evidence="1">
    <location>
        <begin position="1"/>
        <end position="22"/>
    </location>
</feature>
<keyword evidence="1" id="KW-0732">Signal</keyword>
<evidence type="ECO:0000313" key="2">
    <source>
        <dbReference type="EMBL" id="NIE44798.1"/>
    </source>
</evidence>
<name>A0A6G5A2J4_RHIMP</name>
<protein>
    <submittedName>
        <fullName evidence="2">Putative secreted protein</fullName>
    </submittedName>
</protein>
<dbReference type="AlphaFoldDB" id="A0A6G5A2J4"/>